<dbReference type="PROSITE" id="PS51841">
    <property type="entry name" value="LTD"/>
    <property type="match status" value="1"/>
</dbReference>
<accession>A0ABN3KM24</accession>
<evidence type="ECO:0000313" key="4">
    <source>
        <dbReference type="Proteomes" id="UP001501638"/>
    </source>
</evidence>
<dbReference type="EMBL" id="BAAASZ010000052">
    <property type="protein sequence ID" value="GAA2466940.1"/>
    <property type="molecule type" value="Genomic_DNA"/>
</dbReference>
<dbReference type="Gene3D" id="2.60.40.1260">
    <property type="entry name" value="Lamin Tail domain"/>
    <property type="match status" value="1"/>
</dbReference>
<evidence type="ECO:0000259" key="2">
    <source>
        <dbReference type="PROSITE" id="PS51841"/>
    </source>
</evidence>
<dbReference type="Proteomes" id="UP001501638">
    <property type="component" value="Unassembled WGS sequence"/>
</dbReference>
<feature type="domain" description="LTD" evidence="2">
    <location>
        <begin position="22"/>
        <end position="149"/>
    </location>
</feature>
<feature type="chain" id="PRO_5045902242" evidence="1">
    <location>
        <begin position="27"/>
        <end position="164"/>
    </location>
</feature>
<comment type="caution">
    <text evidence="3">The sequence shown here is derived from an EMBL/GenBank/DDBJ whole genome shotgun (WGS) entry which is preliminary data.</text>
</comment>
<dbReference type="InterPro" id="IPR001322">
    <property type="entry name" value="Lamin_tail_dom"/>
</dbReference>
<organism evidence="3 4">
    <name type="scientific">Streptomyces macrosporus</name>
    <dbReference type="NCBI Taxonomy" id="44032"/>
    <lineage>
        <taxon>Bacteria</taxon>
        <taxon>Bacillati</taxon>
        <taxon>Actinomycetota</taxon>
        <taxon>Actinomycetes</taxon>
        <taxon>Kitasatosporales</taxon>
        <taxon>Streptomycetaceae</taxon>
        <taxon>Streptomyces</taxon>
    </lineage>
</organism>
<gene>
    <name evidence="3" type="ORF">GCM10010405_59350</name>
</gene>
<name>A0ABN3KM24_9ACTN</name>
<keyword evidence="1" id="KW-0732">Signal</keyword>
<keyword evidence="4" id="KW-1185">Reference proteome</keyword>
<dbReference type="Pfam" id="PF00932">
    <property type="entry name" value="LTD"/>
    <property type="match status" value="1"/>
</dbReference>
<reference evidence="3 4" key="1">
    <citation type="journal article" date="2019" name="Int. J. Syst. Evol. Microbiol.">
        <title>The Global Catalogue of Microorganisms (GCM) 10K type strain sequencing project: providing services to taxonomists for standard genome sequencing and annotation.</title>
        <authorList>
            <consortium name="The Broad Institute Genomics Platform"/>
            <consortium name="The Broad Institute Genome Sequencing Center for Infectious Disease"/>
            <person name="Wu L."/>
            <person name="Ma J."/>
        </authorList>
    </citation>
    <scope>NUCLEOTIDE SEQUENCE [LARGE SCALE GENOMIC DNA]</scope>
    <source>
        <strain evidence="3 4">JCM 6305</strain>
    </source>
</reference>
<evidence type="ECO:0000313" key="3">
    <source>
        <dbReference type="EMBL" id="GAA2466940.1"/>
    </source>
</evidence>
<feature type="signal peptide" evidence="1">
    <location>
        <begin position="1"/>
        <end position="26"/>
    </location>
</feature>
<evidence type="ECO:0000256" key="1">
    <source>
        <dbReference type="SAM" id="SignalP"/>
    </source>
</evidence>
<sequence>MRKHPVMAAAVTAGALAALVAAPAQAAEYSSALKVRGVQYDAPGRDSNSCSSGNTREEYLTIKNYSSSATVNLKGYIVKDAAGNRFTFTASHSLQPGDYVKLRGGRGTDSDKNNVVYRNNCNFLWNNDRDTIYLYKPSGSRADVHSYTKSGSDPDGNGYITFHK</sequence>
<dbReference type="SUPFAM" id="SSF74853">
    <property type="entry name" value="Lamin A/C globular tail domain"/>
    <property type="match status" value="1"/>
</dbReference>
<protein>
    <submittedName>
        <fullName evidence="3">Lamin tail domain-containing protein</fullName>
    </submittedName>
</protein>
<proteinExistence type="predicted"/>
<dbReference type="InterPro" id="IPR036415">
    <property type="entry name" value="Lamin_tail_dom_sf"/>
</dbReference>